<reference evidence="1 2" key="2">
    <citation type="submission" date="2013-09" db="EMBL/GenBank/DDBJ databases">
        <title>Whole genome comparison of six Crocosphaera watsonii strains with differing phenotypes.</title>
        <authorList>
            <person name="Bench S.R."/>
            <person name="Heller P."/>
            <person name="Frank I."/>
            <person name="Arciniega M."/>
            <person name="Shilova I.N."/>
            <person name="Zehr J.P."/>
        </authorList>
    </citation>
    <scope>NUCLEOTIDE SEQUENCE [LARGE SCALE GENOMIC DNA]</scope>
    <source>
        <strain evidence="1 2">WH 8502</strain>
    </source>
</reference>
<gene>
    <name evidence="1" type="ORF">CWATWH8502_4392</name>
</gene>
<reference evidence="1 2" key="1">
    <citation type="submission" date="2013-01" db="EMBL/GenBank/DDBJ databases">
        <authorList>
            <person name="Bench S."/>
        </authorList>
    </citation>
    <scope>NUCLEOTIDE SEQUENCE [LARGE SCALE GENOMIC DNA]</scope>
    <source>
        <strain evidence="1 2">WH 8502</strain>
    </source>
</reference>
<sequence>MTDGSLVLKLALAAVQLRAICLYQIPFIEGTCGFEIDRDLNAAKVLANQAVGYTVGRLWTEYRRRFAVVAGSKTQCISFM</sequence>
<evidence type="ECO:0000313" key="1">
    <source>
        <dbReference type="EMBL" id="CCQ51136.1"/>
    </source>
</evidence>
<dbReference type="EMBL" id="CAQK01000414">
    <property type="protein sequence ID" value="CCQ51136.1"/>
    <property type="molecule type" value="Genomic_DNA"/>
</dbReference>
<dbReference type="AlphaFoldDB" id="T2IC88"/>
<dbReference type="Proteomes" id="UP000018348">
    <property type="component" value="Unassembled WGS sequence"/>
</dbReference>
<proteinExistence type="predicted"/>
<protein>
    <submittedName>
        <fullName evidence="1">Uncharacterized protein</fullName>
    </submittedName>
</protein>
<evidence type="ECO:0000313" key="2">
    <source>
        <dbReference type="Proteomes" id="UP000018348"/>
    </source>
</evidence>
<accession>T2IC88</accession>
<comment type="caution">
    <text evidence="1">The sequence shown here is derived from an EMBL/GenBank/DDBJ whole genome shotgun (WGS) entry which is preliminary data.</text>
</comment>
<name>T2IC88_CROWT</name>
<organism evidence="1 2">
    <name type="scientific">Crocosphaera watsonii WH 8502</name>
    <dbReference type="NCBI Taxonomy" id="423474"/>
    <lineage>
        <taxon>Bacteria</taxon>
        <taxon>Bacillati</taxon>
        <taxon>Cyanobacteriota</taxon>
        <taxon>Cyanophyceae</taxon>
        <taxon>Oscillatoriophycideae</taxon>
        <taxon>Chroococcales</taxon>
        <taxon>Aphanothecaceae</taxon>
        <taxon>Crocosphaera</taxon>
    </lineage>
</organism>